<reference evidence="3 4" key="1">
    <citation type="journal article" date="2014" name="ISME J.">
        <title>Ecophysiology of Thioploca ingrica as revealed by the complete genome sequence supplemented with proteomic evidence.</title>
        <authorList>
            <person name="Kojima H."/>
            <person name="Ogura Y."/>
            <person name="Yamamoto N."/>
            <person name="Togashi T."/>
            <person name="Mori H."/>
            <person name="Watanabe T."/>
            <person name="Nemoto F."/>
            <person name="Kurokawa K."/>
            <person name="Hayashi T."/>
            <person name="Fukui M."/>
        </authorList>
    </citation>
    <scope>NUCLEOTIDE SEQUENCE [LARGE SCALE GENOMIC DNA]</scope>
</reference>
<accession>A0A090APB8</accession>
<dbReference type="STRING" id="40754.THII_3018"/>
<dbReference type="InterPro" id="IPR036318">
    <property type="entry name" value="FAD-bd_PCMH-like_sf"/>
</dbReference>
<evidence type="ECO:0000313" key="3">
    <source>
        <dbReference type="EMBL" id="BAP57315.1"/>
    </source>
</evidence>
<dbReference type="OrthoDB" id="143770at2"/>
<dbReference type="AlphaFoldDB" id="A0A090APB8"/>
<dbReference type="Gene3D" id="3.30.465.10">
    <property type="match status" value="1"/>
</dbReference>
<name>A0A090APB8_9GAMM</name>
<proteinExistence type="predicted"/>
<dbReference type="PANTHER" id="PTHR43762">
    <property type="entry name" value="L-GULONOLACTONE OXIDASE"/>
    <property type="match status" value="1"/>
</dbReference>
<gene>
    <name evidence="3" type="ORF">THII_3018</name>
</gene>
<dbReference type="PROSITE" id="PS51387">
    <property type="entry name" value="FAD_PCMH"/>
    <property type="match status" value="1"/>
</dbReference>
<dbReference type="InterPro" id="IPR016166">
    <property type="entry name" value="FAD-bd_PCMH"/>
</dbReference>
<keyword evidence="4" id="KW-1185">Reference proteome</keyword>
<keyword evidence="1" id="KW-0274">FAD</keyword>
<dbReference type="HOGENOM" id="CLU_032465_0_0_6"/>
<evidence type="ECO:0000256" key="1">
    <source>
        <dbReference type="ARBA" id="ARBA00022827"/>
    </source>
</evidence>
<evidence type="ECO:0000259" key="2">
    <source>
        <dbReference type="PROSITE" id="PS51387"/>
    </source>
</evidence>
<feature type="domain" description="FAD-binding PCMH-type" evidence="2">
    <location>
        <begin position="1"/>
        <end position="179"/>
    </location>
</feature>
<dbReference type="InterPro" id="IPR016169">
    <property type="entry name" value="FAD-bd_PCMH_sub2"/>
</dbReference>
<dbReference type="GO" id="GO:0016899">
    <property type="term" value="F:oxidoreductase activity, acting on the CH-OH group of donors, oxygen as acceptor"/>
    <property type="evidence" value="ECO:0007669"/>
    <property type="project" value="InterPro"/>
</dbReference>
<dbReference type="EMBL" id="AP014633">
    <property type="protein sequence ID" value="BAP57315.1"/>
    <property type="molecule type" value="Genomic_DNA"/>
</dbReference>
<dbReference type="InterPro" id="IPR010031">
    <property type="entry name" value="FAD_lactone_oxidase-like"/>
</dbReference>
<dbReference type="Pfam" id="PF01565">
    <property type="entry name" value="FAD_binding_4"/>
    <property type="match status" value="1"/>
</dbReference>
<keyword evidence="1" id="KW-0285">Flavoprotein</keyword>
<dbReference type="PANTHER" id="PTHR43762:SF1">
    <property type="entry name" value="D-ARABINONO-1,4-LACTONE OXIDASE"/>
    <property type="match status" value="1"/>
</dbReference>
<dbReference type="KEGG" id="tig:THII_3018"/>
<sequence>MHNNYYSWGNFPKVSQQVYPLRWRNKKLALPAPPITVLPFGLGRSYGDVCLNEGGVLLLTRELNRFIHFNSEGGLLRCEAGVSLAEILALSVPQGWFLPVTPGTQFVTVGGAIANDVHGKNHHCAGTFGRHVVQFELLRSDGERLLCSPTSHEQYYAATIGGLGLTGLITWAEIQLKRIYHRAMQMEVIKFANLEEFFEVSAQSDQYYDYTMAWVDCNSTGADLGRGIFFRGNHVKEEEIPKQWQLPFLNRLPPGLRTMPIHLPNFALNRWTVAAFNSFYYKRQKSKNISQLVDYEPFFYPLDAILEWKRLYGKRGFLQYQFVVPYTDHRVITEILQTIAQSGLSSFLAVLKTFGDLVSPGMLSFPRPGVTLALDFPIKGAHTFELLERLDNMVSEAQGVVYPCKDARLSAHHFQTYYPQWNELAKYLDPRFSSSFWRRVTAK</sequence>
<evidence type="ECO:0000313" key="4">
    <source>
        <dbReference type="Proteomes" id="UP000031623"/>
    </source>
</evidence>
<dbReference type="InterPro" id="IPR006094">
    <property type="entry name" value="Oxid_FAD_bind_N"/>
</dbReference>
<protein>
    <submittedName>
        <fullName evidence="3">FAD linked oxidase domain-containing protein</fullName>
    </submittedName>
</protein>
<organism evidence="3 4">
    <name type="scientific">Thioploca ingrica</name>
    <dbReference type="NCBI Taxonomy" id="40754"/>
    <lineage>
        <taxon>Bacteria</taxon>
        <taxon>Pseudomonadati</taxon>
        <taxon>Pseudomonadota</taxon>
        <taxon>Gammaproteobacteria</taxon>
        <taxon>Thiotrichales</taxon>
        <taxon>Thiotrichaceae</taxon>
        <taxon>Thioploca</taxon>
    </lineage>
</organism>
<dbReference type="GO" id="GO:0071949">
    <property type="term" value="F:FAD binding"/>
    <property type="evidence" value="ECO:0007669"/>
    <property type="project" value="InterPro"/>
</dbReference>
<dbReference type="SUPFAM" id="SSF56176">
    <property type="entry name" value="FAD-binding/transporter-associated domain-like"/>
    <property type="match status" value="1"/>
</dbReference>
<dbReference type="Proteomes" id="UP000031623">
    <property type="component" value="Chromosome"/>
</dbReference>